<sequence>MPSTKQLRLNNAQIRSRIKEFLGKKINIVLTDNRVIIAELQAVSASGVEVTNMRLKKAFFPFEQLYEVYFDAIV</sequence>
<comment type="caution">
    <text evidence="1">The sequence shown here is derived from an EMBL/GenBank/DDBJ whole genome shotgun (WGS) entry which is preliminary data.</text>
</comment>
<evidence type="ECO:0000313" key="1">
    <source>
        <dbReference type="EMBL" id="MBT1697981.1"/>
    </source>
</evidence>
<gene>
    <name evidence="1" type="ORF">KK083_13895</name>
</gene>
<protein>
    <submittedName>
        <fullName evidence="1">Uncharacterized protein</fullName>
    </submittedName>
</protein>
<reference evidence="1 2" key="1">
    <citation type="submission" date="2021-05" db="EMBL/GenBank/DDBJ databases">
        <title>A Polyphasic approach of four new species of the genus Ohtaekwangia: Ohtaekwangia histidinii sp. nov., Ohtaekwangia cretensis sp. nov., Ohtaekwangia indiensis sp. nov., Ohtaekwangia reichenbachii sp. nov. from diverse environment.</title>
        <authorList>
            <person name="Octaviana S."/>
        </authorList>
    </citation>
    <scope>NUCLEOTIDE SEQUENCE [LARGE SCALE GENOMIC DNA]</scope>
    <source>
        <strain evidence="1 2">PWU4</strain>
    </source>
</reference>
<proteinExistence type="predicted"/>
<evidence type="ECO:0000313" key="2">
    <source>
        <dbReference type="Proteomes" id="UP001319200"/>
    </source>
</evidence>
<dbReference type="RefSeq" id="WP_254163853.1">
    <property type="nucleotide sequence ID" value="NZ_JAHESF010000012.1"/>
</dbReference>
<dbReference type="EMBL" id="JAHESF010000012">
    <property type="protein sequence ID" value="MBT1697981.1"/>
    <property type="molecule type" value="Genomic_DNA"/>
</dbReference>
<dbReference type="AlphaFoldDB" id="A0AAP2DKC7"/>
<keyword evidence="2" id="KW-1185">Reference proteome</keyword>
<dbReference type="Proteomes" id="UP001319200">
    <property type="component" value="Unassembled WGS sequence"/>
</dbReference>
<name>A0AAP2DKC7_9BACT</name>
<accession>A0AAP2DKC7</accession>
<organism evidence="1 2">
    <name type="scientific">Chryseosolibacter histidini</name>
    <dbReference type="NCBI Taxonomy" id="2782349"/>
    <lineage>
        <taxon>Bacteria</taxon>
        <taxon>Pseudomonadati</taxon>
        <taxon>Bacteroidota</taxon>
        <taxon>Cytophagia</taxon>
        <taxon>Cytophagales</taxon>
        <taxon>Chryseotaleaceae</taxon>
        <taxon>Chryseosolibacter</taxon>
    </lineage>
</organism>